<feature type="transmembrane region" description="Helical" evidence="7">
    <location>
        <begin position="117"/>
        <end position="136"/>
    </location>
</feature>
<keyword evidence="5 7" id="KW-0472">Membrane</keyword>
<comment type="caution">
    <text evidence="9">The sequence shown here is derived from an EMBL/GenBank/DDBJ whole genome shotgun (WGS) entry which is preliminary data.</text>
</comment>
<evidence type="ECO:0000256" key="4">
    <source>
        <dbReference type="ARBA" id="ARBA00022989"/>
    </source>
</evidence>
<evidence type="ECO:0000256" key="1">
    <source>
        <dbReference type="ARBA" id="ARBA00004651"/>
    </source>
</evidence>
<keyword evidence="4 7" id="KW-1133">Transmembrane helix</keyword>
<feature type="domain" description="Threonine/serine exporter-like N-terminal" evidence="8">
    <location>
        <begin position="16"/>
        <end position="253"/>
    </location>
</feature>
<accession>A0ABT3CUN7</accession>
<dbReference type="PANTHER" id="PTHR34390">
    <property type="entry name" value="UPF0442 PROTEIN YJJB-RELATED"/>
    <property type="match status" value="1"/>
</dbReference>
<dbReference type="EMBL" id="JAOYOD010000001">
    <property type="protein sequence ID" value="MCV9387307.1"/>
    <property type="molecule type" value="Genomic_DNA"/>
</dbReference>
<evidence type="ECO:0000256" key="6">
    <source>
        <dbReference type="ARBA" id="ARBA00034125"/>
    </source>
</evidence>
<dbReference type="RefSeq" id="WP_264138132.1">
    <property type="nucleotide sequence ID" value="NZ_JAOYOD010000001.1"/>
</dbReference>
<feature type="transmembrane region" description="Helical" evidence="7">
    <location>
        <begin position="199"/>
        <end position="218"/>
    </location>
</feature>
<proteinExistence type="inferred from homology"/>
<reference evidence="9 10" key="1">
    <citation type="submission" date="2022-10" db="EMBL/GenBank/DDBJ databases">
        <title>Comparative genomics and taxonomic characterization of three novel marine species of genus Reichenbachiella exhibiting antioxidant and polysaccharide degradation activities.</title>
        <authorList>
            <person name="Muhammad N."/>
            <person name="Lee Y.-J."/>
            <person name="Ko J."/>
            <person name="Kim S.-G."/>
        </authorList>
    </citation>
    <scope>NUCLEOTIDE SEQUENCE [LARGE SCALE GENOMIC DNA]</scope>
    <source>
        <strain evidence="9 10">ABR2-5</strain>
    </source>
</reference>
<protein>
    <submittedName>
        <fullName evidence="9">Threonine/serine exporter family protein</fullName>
    </submittedName>
</protein>
<evidence type="ECO:0000256" key="3">
    <source>
        <dbReference type="ARBA" id="ARBA00022692"/>
    </source>
</evidence>
<feature type="transmembrane region" description="Helical" evidence="7">
    <location>
        <begin position="142"/>
        <end position="160"/>
    </location>
</feature>
<sequence length="259" mass="28910">MAEKENGQELKELAQTLLQIGALLMSSGANSQRIRKTLHRIAGEFQCHIDLLITHRALMLNISDAQKQHFYSAIKRTEPVGVNFKIVSGISRMSWRLVQEHWSIAQLKKELDGLLSLTHYPRIVILLMVGLAGASFCRLFGGEWLDMVVTFSATFIGLVVRQEVTKRSFNPYLCIFFAAFTSSLIAGFPVVYFDVIHEQALFSAVLYLIPGVPLINSFSDLIHGETMTGIVRSVNGLLIAFSIALGFMLATKICELYLI</sequence>
<feature type="transmembrane region" description="Helical" evidence="7">
    <location>
        <begin position="230"/>
        <end position="250"/>
    </location>
</feature>
<name>A0ABT3CUN7_9BACT</name>
<comment type="subcellular location">
    <subcellularLocation>
        <location evidence="1">Cell membrane</location>
        <topology evidence="1">Multi-pass membrane protein</topology>
    </subcellularLocation>
</comment>
<evidence type="ECO:0000256" key="7">
    <source>
        <dbReference type="SAM" id="Phobius"/>
    </source>
</evidence>
<dbReference type="Pfam" id="PF06738">
    <property type="entry name" value="ThrE"/>
    <property type="match status" value="1"/>
</dbReference>
<feature type="transmembrane region" description="Helical" evidence="7">
    <location>
        <begin position="172"/>
        <end position="193"/>
    </location>
</feature>
<dbReference type="InterPro" id="IPR010619">
    <property type="entry name" value="ThrE-like_N"/>
</dbReference>
<evidence type="ECO:0000256" key="2">
    <source>
        <dbReference type="ARBA" id="ARBA00022475"/>
    </source>
</evidence>
<keyword evidence="2" id="KW-1003">Cell membrane</keyword>
<keyword evidence="10" id="KW-1185">Reference proteome</keyword>
<gene>
    <name evidence="9" type="ORF">N7U62_11575</name>
</gene>
<evidence type="ECO:0000313" key="10">
    <source>
        <dbReference type="Proteomes" id="UP001300692"/>
    </source>
</evidence>
<organism evidence="9 10">
    <name type="scientific">Reichenbachiella ulvae</name>
    <dbReference type="NCBI Taxonomy" id="2980104"/>
    <lineage>
        <taxon>Bacteria</taxon>
        <taxon>Pseudomonadati</taxon>
        <taxon>Bacteroidota</taxon>
        <taxon>Cytophagia</taxon>
        <taxon>Cytophagales</taxon>
        <taxon>Reichenbachiellaceae</taxon>
        <taxon>Reichenbachiella</taxon>
    </lineage>
</organism>
<evidence type="ECO:0000256" key="5">
    <source>
        <dbReference type="ARBA" id="ARBA00023136"/>
    </source>
</evidence>
<keyword evidence="3 7" id="KW-0812">Transmembrane</keyword>
<dbReference type="Proteomes" id="UP001300692">
    <property type="component" value="Unassembled WGS sequence"/>
</dbReference>
<evidence type="ECO:0000259" key="8">
    <source>
        <dbReference type="Pfam" id="PF06738"/>
    </source>
</evidence>
<dbReference type="InterPro" id="IPR050539">
    <property type="entry name" value="ThrE_Dicarb/AminoAcid_Exp"/>
</dbReference>
<dbReference type="PANTHER" id="PTHR34390:SF2">
    <property type="entry name" value="SUCCINATE TRANSPORTER SUBUNIT YJJP-RELATED"/>
    <property type="match status" value="1"/>
</dbReference>
<evidence type="ECO:0000313" key="9">
    <source>
        <dbReference type="EMBL" id="MCV9387307.1"/>
    </source>
</evidence>
<comment type="similarity">
    <text evidence="6">Belongs to the ThrE exporter (TC 2.A.79) family.</text>
</comment>